<evidence type="ECO:0000313" key="1">
    <source>
        <dbReference type="EMBL" id="OXU18245.1"/>
    </source>
</evidence>
<organism evidence="1 2">
    <name type="scientific">Trichomalopsis sarcophagae</name>
    <dbReference type="NCBI Taxonomy" id="543379"/>
    <lineage>
        <taxon>Eukaryota</taxon>
        <taxon>Metazoa</taxon>
        <taxon>Ecdysozoa</taxon>
        <taxon>Arthropoda</taxon>
        <taxon>Hexapoda</taxon>
        <taxon>Insecta</taxon>
        <taxon>Pterygota</taxon>
        <taxon>Neoptera</taxon>
        <taxon>Endopterygota</taxon>
        <taxon>Hymenoptera</taxon>
        <taxon>Apocrita</taxon>
        <taxon>Proctotrupomorpha</taxon>
        <taxon>Chalcidoidea</taxon>
        <taxon>Pteromalidae</taxon>
        <taxon>Pteromalinae</taxon>
        <taxon>Trichomalopsis</taxon>
    </lineage>
</organism>
<dbReference type="Proteomes" id="UP000215335">
    <property type="component" value="Unassembled WGS sequence"/>
</dbReference>
<sequence>MKLDPLSRKQTTTSVWKTLALAKKIWEKIREKLHSVDMFVSVAMNIHKIFENDVATIIGLVKRPEDEQVAPNKSTESLELMLSQTVRTLILAKPPTTMMLVKSGLMPKNGRKCLQAIGGKTKDSHKKQRKIMRKLLRHVHLNPQCKILKNKGKCRGRRLPRGKQQ</sequence>
<gene>
    <name evidence="1" type="ORF">TSAR_005767</name>
</gene>
<name>A0A232EIS3_9HYME</name>
<dbReference type="EMBL" id="NNAY01004172">
    <property type="protein sequence ID" value="OXU18245.1"/>
    <property type="molecule type" value="Genomic_DNA"/>
</dbReference>
<keyword evidence="2" id="KW-1185">Reference proteome</keyword>
<accession>A0A232EIS3</accession>
<proteinExistence type="predicted"/>
<dbReference type="AlphaFoldDB" id="A0A232EIS3"/>
<protein>
    <submittedName>
        <fullName evidence="1">Uncharacterized protein</fullName>
    </submittedName>
</protein>
<evidence type="ECO:0000313" key="2">
    <source>
        <dbReference type="Proteomes" id="UP000215335"/>
    </source>
</evidence>
<reference evidence="1 2" key="1">
    <citation type="journal article" date="2017" name="Curr. Biol.">
        <title>The Evolution of Venom by Co-option of Single-Copy Genes.</title>
        <authorList>
            <person name="Martinson E.O."/>
            <person name="Mrinalini"/>
            <person name="Kelkar Y.D."/>
            <person name="Chang C.H."/>
            <person name="Werren J.H."/>
        </authorList>
    </citation>
    <scope>NUCLEOTIDE SEQUENCE [LARGE SCALE GENOMIC DNA]</scope>
    <source>
        <strain evidence="1 2">Alberta</strain>
        <tissue evidence="1">Whole body</tissue>
    </source>
</reference>
<comment type="caution">
    <text evidence="1">The sequence shown here is derived from an EMBL/GenBank/DDBJ whole genome shotgun (WGS) entry which is preliminary data.</text>
</comment>